<protein>
    <submittedName>
        <fullName evidence="1">Uncharacterized protein</fullName>
    </submittedName>
</protein>
<accession>A0A109DC51</accession>
<gene>
    <name evidence="1" type="ORF">APQ14_18605</name>
</gene>
<evidence type="ECO:0000313" key="2">
    <source>
        <dbReference type="Proteomes" id="UP000057389"/>
    </source>
</evidence>
<organism evidence="1 2">
    <name type="scientific">Vibrio toranzoniae</name>
    <dbReference type="NCBI Taxonomy" id="1194427"/>
    <lineage>
        <taxon>Bacteria</taxon>
        <taxon>Pseudomonadati</taxon>
        <taxon>Pseudomonadota</taxon>
        <taxon>Gammaproteobacteria</taxon>
        <taxon>Vibrionales</taxon>
        <taxon>Vibrionaceae</taxon>
        <taxon>Vibrio</taxon>
    </lineage>
</organism>
<evidence type="ECO:0000313" key="1">
    <source>
        <dbReference type="EMBL" id="KWU02727.1"/>
    </source>
</evidence>
<dbReference type="AlphaFoldDB" id="A0A109DC51"/>
<name>A0A109DC51_9VIBR</name>
<dbReference type="Proteomes" id="UP000057389">
    <property type="component" value="Unassembled WGS sequence"/>
</dbReference>
<proteinExistence type="predicted"/>
<dbReference type="EMBL" id="LMXU01000001">
    <property type="protein sequence ID" value="KWU02727.1"/>
    <property type="molecule type" value="Genomic_DNA"/>
</dbReference>
<dbReference type="OrthoDB" id="8441435at2"/>
<sequence>MEYERPRKKNPFGITIEQHFHTAHSIGKFYDHIENVEVYEKSTLSTFHRNKRAKIFCTKRNWDERAERGYMVDIEHGFHEQIDNLGVWSERNHEAISKYFILWRLRHQFHFNRLPNVKLNGIPGDDLTKEQQEILEVKHVGFVNSDGEVPARQITGLQIQIGINQQILELKDTKWGLLQAKKGHFLCADSYHELCLIPVSPKFAFAANVSDSLLSYSEVAAINKQSVESAKEFYFAKSLKKCPIA</sequence>
<comment type="caution">
    <text evidence="1">The sequence shown here is derived from an EMBL/GenBank/DDBJ whole genome shotgun (WGS) entry which is preliminary data.</text>
</comment>
<keyword evidence="2" id="KW-1185">Reference proteome</keyword>
<reference evidence="1 2" key="1">
    <citation type="submission" date="2015-11" db="EMBL/GenBank/DDBJ databases">
        <title>Draft WGS of Vibrio toranzoniae.</title>
        <authorList>
            <person name="Lasa A."/>
            <person name="Romalde J.L."/>
        </authorList>
    </citation>
    <scope>NUCLEOTIDE SEQUENCE [LARGE SCALE GENOMIC DNA]</scope>
    <source>
        <strain evidence="1 2">Vb 10.8</strain>
    </source>
</reference>